<dbReference type="Proteomes" id="UP000499080">
    <property type="component" value="Unassembled WGS sequence"/>
</dbReference>
<dbReference type="EMBL" id="BGPR01004642">
    <property type="protein sequence ID" value="GBN01715.1"/>
    <property type="molecule type" value="Genomic_DNA"/>
</dbReference>
<sequence>MLFKILLPGYKSKASPNFAQDRNRKSDGPWCSSVVPKSNSALGKETFFNSDTLPASHLRGIQDDANGSPTNTTRYSNAASSTAGRCKDDGPLQTPQTNKRHHHSVGRLKGLFWYPRLPWVPLLTCGTQPNQGYQNRPLREEKAGLVKTYFQLSHSGATATRGQRQREQPYSAVHGWLKDTE</sequence>
<accession>A0A4Y2KHB4</accession>
<proteinExistence type="predicted"/>
<evidence type="ECO:0000313" key="2">
    <source>
        <dbReference type="EMBL" id="GBN01715.1"/>
    </source>
</evidence>
<protein>
    <submittedName>
        <fullName evidence="2">Uncharacterized protein</fullName>
    </submittedName>
</protein>
<evidence type="ECO:0000313" key="3">
    <source>
        <dbReference type="Proteomes" id="UP000499080"/>
    </source>
</evidence>
<feature type="region of interest" description="Disordered" evidence="1">
    <location>
        <begin position="58"/>
        <end position="104"/>
    </location>
</feature>
<evidence type="ECO:0000256" key="1">
    <source>
        <dbReference type="SAM" id="MobiDB-lite"/>
    </source>
</evidence>
<reference evidence="2 3" key="1">
    <citation type="journal article" date="2019" name="Sci. Rep.">
        <title>Orb-weaving spider Araneus ventricosus genome elucidates the spidroin gene catalogue.</title>
        <authorList>
            <person name="Kono N."/>
            <person name="Nakamura H."/>
            <person name="Ohtoshi R."/>
            <person name="Moran D.A.P."/>
            <person name="Shinohara A."/>
            <person name="Yoshida Y."/>
            <person name="Fujiwara M."/>
            <person name="Mori M."/>
            <person name="Tomita M."/>
            <person name="Arakawa K."/>
        </authorList>
    </citation>
    <scope>NUCLEOTIDE SEQUENCE [LARGE SCALE GENOMIC DNA]</scope>
</reference>
<comment type="caution">
    <text evidence="2">The sequence shown here is derived from an EMBL/GenBank/DDBJ whole genome shotgun (WGS) entry which is preliminary data.</text>
</comment>
<gene>
    <name evidence="2" type="ORF">AVEN_36011_1</name>
</gene>
<feature type="region of interest" description="Disordered" evidence="1">
    <location>
        <begin position="156"/>
        <end position="181"/>
    </location>
</feature>
<name>A0A4Y2KHB4_ARAVE</name>
<organism evidence="2 3">
    <name type="scientific">Araneus ventricosus</name>
    <name type="common">Orbweaver spider</name>
    <name type="synonym">Epeira ventricosa</name>
    <dbReference type="NCBI Taxonomy" id="182803"/>
    <lineage>
        <taxon>Eukaryota</taxon>
        <taxon>Metazoa</taxon>
        <taxon>Ecdysozoa</taxon>
        <taxon>Arthropoda</taxon>
        <taxon>Chelicerata</taxon>
        <taxon>Arachnida</taxon>
        <taxon>Araneae</taxon>
        <taxon>Araneomorphae</taxon>
        <taxon>Entelegynae</taxon>
        <taxon>Araneoidea</taxon>
        <taxon>Araneidae</taxon>
        <taxon>Araneus</taxon>
    </lineage>
</organism>
<feature type="compositionally biased region" description="Polar residues" evidence="1">
    <location>
        <begin position="65"/>
        <end position="83"/>
    </location>
</feature>
<keyword evidence="3" id="KW-1185">Reference proteome</keyword>
<dbReference type="AlphaFoldDB" id="A0A4Y2KHB4"/>